<feature type="non-terminal residue" evidence="2">
    <location>
        <position position="1"/>
    </location>
</feature>
<proteinExistence type="predicted"/>
<evidence type="ECO:0000313" key="3">
    <source>
        <dbReference type="Proteomes" id="UP000078542"/>
    </source>
</evidence>
<evidence type="ECO:0000256" key="1">
    <source>
        <dbReference type="SAM" id="MobiDB-lite"/>
    </source>
</evidence>
<name>A0A195CNW1_9HYME</name>
<gene>
    <name evidence="2" type="ORF">ALC62_07469</name>
</gene>
<dbReference type="Proteomes" id="UP000078542">
    <property type="component" value="Unassembled WGS sequence"/>
</dbReference>
<feature type="region of interest" description="Disordered" evidence="1">
    <location>
        <begin position="14"/>
        <end position="35"/>
    </location>
</feature>
<dbReference type="EMBL" id="KQ977580">
    <property type="protein sequence ID" value="KYN01789.1"/>
    <property type="molecule type" value="Genomic_DNA"/>
</dbReference>
<dbReference type="AlphaFoldDB" id="A0A195CNW1"/>
<keyword evidence="3" id="KW-1185">Reference proteome</keyword>
<accession>A0A195CNW1</accession>
<evidence type="ECO:0000313" key="2">
    <source>
        <dbReference type="EMBL" id="KYN01789.1"/>
    </source>
</evidence>
<sequence length="144" mass="17052">CRKRLPMQFSNLRDRRSVGRRERRRSNMNNCRKGGREEPLELRFSRNEGWRTERKKKIRIRMVQLGRDRECQKTRRRPFSADGWNRASPMASIPVDALRFRYNDIGKNVQFFTTRQVSPDTIAPSRKPHSRVLPAPKRSSATAL</sequence>
<protein>
    <submittedName>
        <fullName evidence="2">Uncharacterized protein</fullName>
    </submittedName>
</protein>
<organism evidence="2 3">
    <name type="scientific">Cyphomyrmex costatus</name>
    <dbReference type="NCBI Taxonomy" id="456900"/>
    <lineage>
        <taxon>Eukaryota</taxon>
        <taxon>Metazoa</taxon>
        <taxon>Ecdysozoa</taxon>
        <taxon>Arthropoda</taxon>
        <taxon>Hexapoda</taxon>
        <taxon>Insecta</taxon>
        <taxon>Pterygota</taxon>
        <taxon>Neoptera</taxon>
        <taxon>Endopterygota</taxon>
        <taxon>Hymenoptera</taxon>
        <taxon>Apocrita</taxon>
        <taxon>Aculeata</taxon>
        <taxon>Formicoidea</taxon>
        <taxon>Formicidae</taxon>
        <taxon>Myrmicinae</taxon>
        <taxon>Cyphomyrmex</taxon>
    </lineage>
</organism>
<reference evidence="2 3" key="1">
    <citation type="submission" date="2016-03" db="EMBL/GenBank/DDBJ databases">
        <title>Cyphomyrmex costatus WGS genome.</title>
        <authorList>
            <person name="Nygaard S."/>
            <person name="Hu H."/>
            <person name="Boomsma J."/>
            <person name="Zhang G."/>
        </authorList>
    </citation>
    <scope>NUCLEOTIDE SEQUENCE [LARGE SCALE GENOMIC DNA]</scope>
    <source>
        <strain evidence="2">MS0001</strain>
        <tissue evidence="2">Whole body</tissue>
    </source>
</reference>
<feature type="region of interest" description="Disordered" evidence="1">
    <location>
        <begin position="120"/>
        <end position="144"/>
    </location>
</feature>